<dbReference type="PANTHER" id="PTHR15492">
    <property type="entry name" value="CYCLIN D1-BINDING PROTEIN 1"/>
    <property type="match status" value="1"/>
</dbReference>
<proteinExistence type="predicted"/>
<reference evidence="2" key="1">
    <citation type="submission" date="2022-08" db="EMBL/GenBank/DDBJ databases">
        <authorList>
            <consortium name="DOE Joint Genome Institute"/>
            <person name="Min B."/>
            <person name="Riley R."/>
            <person name="Sierra-Patev S."/>
            <person name="Naranjo-Ortiz M."/>
            <person name="Looney B."/>
            <person name="Konkel Z."/>
            <person name="Slot J.C."/>
            <person name="Sakamoto Y."/>
            <person name="Steenwyk J.L."/>
            <person name="Rokas A."/>
            <person name="Carro J."/>
            <person name="Camarero S."/>
            <person name="Ferreira P."/>
            <person name="Molpeceres G."/>
            <person name="Ruiz-Duenas F.J."/>
            <person name="Serrano A."/>
            <person name="Henrissat B."/>
            <person name="Drula E."/>
            <person name="Hughes K.W."/>
            <person name="Mata J.L."/>
            <person name="Ishikawa N.K."/>
            <person name="Vargas-Isla R."/>
            <person name="Ushijima S."/>
            <person name="Smith C.A."/>
            <person name="Ahrendt S."/>
            <person name="Andreopoulos W."/>
            <person name="He G."/>
            <person name="Labutti K."/>
            <person name="Lipzen A."/>
            <person name="Ng V."/>
            <person name="Sandor L."/>
            <person name="Barry K."/>
            <person name="Martinez A.T."/>
            <person name="Xiao Y."/>
            <person name="Gibbons J.G."/>
            <person name="Terashima K."/>
            <person name="Hibbett D.S."/>
            <person name="Grigoriev I.V."/>
        </authorList>
    </citation>
    <scope>NUCLEOTIDE SEQUENCE</scope>
    <source>
        <strain evidence="2">TFB10291</strain>
    </source>
</reference>
<dbReference type="EMBL" id="MU793319">
    <property type="protein sequence ID" value="KAJ3786243.1"/>
    <property type="molecule type" value="Genomic_DNA"/>
</dbReference>
<evidence type="ECO:0000313" key="2">
    <source>
        <dbReference type="EMBL" id="KAJ3786243.1"/>
    </source>
</evidence>
<name>A0AA38NM90_9AGAR</name>
<dbReference type="GO" id="GO:0005634">
    <property type="term" value="C:nucleus"/>
    <property type="evidence" value="ECO:0007669"/>
    <property type="project" value="TreeGrafter"/>
</dbReference>
<organism evidence="2 3">
    <name type="scientific">Lentinula aff. detonsa</name>
    <dbReference type="NCBI Taxonomy" id="2804958"/>
    <lineage>
        <taxon>Eukaryota</taxon>
        <taxon>Fungi</taxon>
        <taxon>Dikarya</taxon>
        <taxon>Basidiomycota</taxon>
        <taxon>Agaricomycotina</taxon>
        <taxon>Agaricomycetes</taxon>
        <taxon>Agaricomycetidae</taxon>
        <taxon>Agaricales</taxon>
        <taxon>Marasmiineae</taxon>
        <taxon>Omphalotaceae</taxon>
        <taxon>Lentinula</taxon>
    </lineage>
</organism>
<sequence length="364" mass="39811">MNSDNKHKVITALELLVKTCEAAKSSISNHPKSTEDPPPLSILHKDLLSLLSLVYGSVTKLALALKPLAPTHSACLVPLKELSDRIAAISHCINMFNASIHGATLFKEVNIVALDVVESMRTLASLYVEIEKFGERSRFGDEYLMRTGAVHSIIEMARSEDGLPNDNLTAVRRHWSKDTGGLEDGIRELGEMIEDARSEIDTSEDGWDELGIEPSKPLADRELEVAEKALIVLRLCSLLHQKVISDILSTPDSLSNTFLDGLAALSPALVSSSDELISTLDSPQDMDCVKTELLVLKGVIDDIQNHLSNLNNQTDSLADLLRESSLNEVSVSTNCNSREKWFNGCFDQIAKAIQSVPEAANGHY</sequence>
<dbReference type="Proteomes" id="UP001163798">
    <property type="component" value="Unassembled WGS sequence"/>
</dbReference>
<dbReference type="Gene3D" id="1.20.1410.10">
    <property type="entry name" value="I/LWEQ domain"/>
    <property type="match status" value="1"/>
</dbReference>
<gene>
    <name evidence="2" type="ORF">GGU10DRAFT_352386</name>
</gene>
<dbReference type="InterPro" id="IPR049317">
    <property type="entry name" value="GCIP-like_N"/>
</dbReference>
<dbReference type="InterPro" id="IPR026907">
    <property type="entry name" value="GCIP-like"/>
</dbReference>
<keyword evidence="3" id="KW-1185">Reference proteome</keyword>
<protein>
    <recommendedName>
        <fullName evidence="1">Cyclin-D1-binding protein 1-like N-terminal domain-containing protein</fullName>
    </recommendedName>
</protein>
<comment type="caution">
    <text evidence="2">The sequence shown here is derived from an EMBL/GenBank/DDBJ whole genome shotgun (WGS) entry which is preliminary data.</text>
</comment>
<dbReference type="Pfam" id="PF13324">
    <property type="entry name" value="GCIP_N"/>
    <property type="match status" value="1"/>
</dbReference>
<dbReference type="AlphaFoldDB" id="A0AA38NM90"/>
<accession>A0AA38NM90</accession>
<evidence type="ECO:0000259" key="1">
    <source>
        <dbReference type="Pfam" id="PF13324"/>
    </source>
</evidence>
<dbReference type="Gene3D" id="1.20.1420.10">
    <property type="entry name" value="Talin, central domain"/>
    <property type="match status" value="1"/>
</dbReference>
<evidence type="ECO:0000313" key="3">
    <source>
        <dbReference type="Proteomes" id="UP001163798"/>
    </source>
</evidence>
<dbReference type="PANTHER" id="PTHR15492:SF1">
    <property type="entry name" value="CYCLIN-D1-BINDING PROTEIN 1"/>
    <property type="match status" value="1"/>
</dbReference>
<feature type="domain" description="Cyclin-D1-binding protein 1-like N-terminal" evidence="1">
    <location>
        <begin position="47"/>
        <end position="195"/>
    </location>
</feature>